<dbReference type="RefSeq" id="WP_126626826.1">
    <property type="nucleotide sequence ID" value="NZ_BIFT01000001.1"/>
</dbReference>
<evidence type="ECO:0000313" key="3">
    <source>
        <dbReference type="Proteomes" id="UP000287171"/>
    </source>
</evidence>
<comment type="caution">
    <text evidence="2">The sequence shown here is derived from an EMBL/GenBank/DDBJ whole genome shotgun (WGS) entry which is preliminary data.</text>
</comment>
<keyword evidence="1" id="KW-1133">Transmembrane helix</keyword>
<keyword evidence="3" id="KW-1185">Reference proteome</keyword>
<evidence type="ECO:0000256" key="1">
    <source>
        <dbReference type="SAM" id="Phobius"/>
    </source>
</evidence>
<accession>A0A402B4R9</accession>
<dbReference type="EMBL" id="BIFT01000001">
    <property type="protein sequence ID" value="GCE26355.1"/>
    <property type="molecule type" value="Genomic_DNA"/>
</dbReference>
<name>A0A402B4R9_9CHLR</name>
<dbReference type="Proteomes" id="UP000287171">
    <property type="component" value="Unassembled WGS sequence"/>
</dbReference>
<sequence length="222" mass="23673">MPQKVKYILLLVIVFLLGALITVAIIIPDNISSLGGGQGTADTAKADNTPMANLPPAEQVRQLAQTSNAFANLSGSINTKYTAGKAEITESLYKLSDVLKGRDQVKHDCFTMQRAIWNASIKQLNSVKIVFKAPVTDKYGKVTPDEQVASCTLNSTTAQKIVWENLSYQRAWDGTIGTNPTVATATVTADLPQPTPTAAPNYVYDAHGFVGFLAAAPASSTN</sequence>
<proteinExistence type="predicted"/>
<gene>
    <name evidence="2" type="ORF">KDA_18390</name>
</gene>
<keyword evidence="1" id="KW-0812">Transmembrane</keyword>
<reference evidence="3" key="1">
    <citation type="submission" date="2018-12" db="EMBL/GenBank/DDBJ databases">
        <title>Tengunoibacter tsumagoiensis gen. nov., sp. nov., Dictyobacter kobayashii sp. nov., D. alpinus sp. nov., and D. joshuensis sp. nov. and description of Dictyobacteraceae fam. nov. within the order Ktedonobacterales isolated from Tengu-no-mugimeshi.</title>
        <authorList>
            <person name="Wang C.M."/>
            <person name="Zheng Y."/>
            <person name="Sakai Y."/>
            <person name="Toyoda A."/>
            <person name="Minakuchi Y."/>
            <person name="Abe K."/>
            <person name="Yokota A."/>
            <person name="Yabe S."/>
        </authorList>
    </citation>
    <scope>NUCLEOTIDE SEQUENCE [LARGE SCALE GENOMIC DNA]</scope>
    <source>
        <strain evidence="3">Uno16</strain>
    </source>
</reference>
<keyword evidence="1" id="KW-0472">Membrane</keyword>
<dbReference type="OrthoDB" id="9830255at2"/>
<organism evidence="2 3">
    <name type="scientific">Dictyobacter alpinus</name>
    <dbReference type="NCBI Taxonomy" id="2014873"/>
    <lineage>
        <taxon>Bacteria</taxon>
        <taxon>Bacillati</taxon>
        <taxon>Chloroflexota</taxon>
        <taxon>Ktedonobacteria</taxon>
        <taxon>Ktedonobacterales</taxon>
        <taxon>Dictyobacteraceae</taxon>
        <taxon>Dictyobacter</taxon>
    </lineage>
</organism>
<protein>
    <submittedName>
        <fullName evidence="2">Uncharacterized protein</fullName>
    </submittedName>
</protein>
<evidence type="ECO:0000313" key="2">
    <source>
        <dbReference type="EMBL" id="GCE26355.1"/>
    </source>
</evidence>
<feature type="transmembrane region" description="Helical" evidence="1">
    <location>
        <begin position="7"/>
        <end position="27"/>
    </location>
</feature>
<dbReference type="AlphaFoldDB" id="A0A402B4R9"/>